<dbReference type="Proteomes" id="UP000765509">
    <property type="component" value="Unassembled WGS sequence"/>
</dbReference>
<dbReference type="EMBL" id="AVOT02081341">
    <property type="protein sequence ID" value="MBW0567732.1"/>
    <property type="molecule type" value="Genomic_DNA"/>
</dbReference>
<protein>
    <submittedName>
        <fullName evidence="2">Uncharacterized protein</fullName>
    </submittedName>
</protein>
<reference evidence="2" key="1">
    <citation type="submission" date="2021-03" db="EMBL/GenBank/DDBJ databases">
        <title>Draft genome sequence of rust myrtle Austropuccinia psidii MF-1, a brazilian biotype.</title>
        <authorList>
            <person name="Quecine M.C."/>
            <person name="Pachon D.M.R."/>
            <person name="Bonatelli M.L."/>
            <person name="Correr F.H."/>
            <person name="Franceschini L.M."/>
            <person name="Leite T.F."/>
            <person name="Margarido G.R.A."/>
            <person name="Almeida C.A."/>
            <person name="Ferrarezi J.A."/>
            <person name="Labate C.A."/>
        </authorList>
    </citation>
    <scope>NUCLEOTIDE SEQUENCE</scope>
    <source>
        <strain evidence="2">MF-1</strain>
    </source>
</reference>
<name>A0A9Q3JSB0_9BASI</name>
<evidence type="ECO:0000313" key="2">
    <source>
        <dbReference type="EMBL" id="MBW0567732.1"/>
    </source>
</evidence>
<feature type="compositionally biased region" description="Basic and acidic residues" evidence="1">
    <location>
        <begin position="72"/>
        <end position="85"/>
    </location>
</feature>
<feature type="compositionally biased region" description="Polar residues" evidence="1">
    <location>
        <begin position="36"/>
        <end position="52"/>
    </location>
</feature>
<comment type="caution">
    <text evidence="2">The sequence shown here is derived from an EMBL/GenBank/DDBJ whole genome shotgun (WGS) entry which is preliminary data.</text>
</comment>
<sequence>MTPALETEAPVASTSSRSFQVQARRTSEEAERSQEPSKQGQRQSQLEQTLPTRVQDPQIGAFSRGQCIQHGQDFDGIHSQRAGKDEQNFSKEMIYQIHFVQSNIHVSLGKFDATINKLTTDMSE</sequence>
<feature type="compositionally biased region" description="Basic and acidic residues" evidence="1">
    <location>
        <begin position="25"/>
        <end position="35"/>
    </location>
</feature>
<feature type="compositionally biased region" description="Polar residues" evidence="1">
    <location>
        <begin position="12"/>
        <end position="24"/>
    </location>
</feature>
<evidence type="ECO:0000313" key="3">
    <source>
        <dbReference type="Proteomes" id="UP000765509"/>
    </source>
</evidence>
<gene>
    <name evidence="2" type="ORF">O181_107447</name>
</gene>
<evidence type="ECO:0000256" key="1">
    <source>
        <dbReference type="SAM" id="MobiDB-lite"/>
    </source>
</evidence>
<keyword evidence="3" id="KW-1185">Reference proteome</keyword>
<dbReference type="AlphaFoldDB" id="A0A9Q3JSB0"/>
<proteinExistence type="predicted"/>
<feature type="region of interest" description="Disordered" evidence="1">
    <location>
        <begin position="1"/>
        <end position="85"/>
    </location>
</feature>
<organism evidence="2 3">
    <name type="scientific">Austropuccinia psidii MF-1</name>
    <dbReference type="NCBI Taxonomy" id="1389203"/>
    <lineage>
        <taxon>Eukaryota</taxon>
        <taxon>Fungi</taxon>
        <taxon>Dikarya</taxon>
        <taxon>Basidiomycota</taxon>
        <taxon>Pucciniomycotina</taxon>
        <taxon>Pucciniomycetes</taxon>
        <taxon>Pucciniales</taxon>
        <taxon>Sphaerophragmiaceae</taxon>
        <taxon>Austropuccinia</taxon>
    </lineage>
</organism>
<accession>A0A9Q3JSB0</accession>